<feature type="region of interest" description="Disordered" evidence="1">
    <location>
        <begin position="220"/>
        <end position="262"/>
    </location>
</feature>
<feature type="region of interest" description="Disordered" evidence="1">
    <location>
        <begin position="271"/>
        <end position="290"/>
    </location>
</feature>
<evidence type="ECO:0000256" key="2">
    <source>
        <dbReference type="SAM" id="SignalP"/>
    </source>
</evidence>
<organism evidence="3 4">
    <name type="scientific">Granulicella mallensis (strain ATCC BAA-1857 / DSM 23137 / MP5ACTX8)</name>
    <dbReference type="NCBI Taxonomy" id="682795"/>
    <lineage>
        <taxon>Bacteria</taxon>
        <taxon>Pseudomonadati</taxon>
        <taxon>Acidobacteriota</taxon>
        <taxon>Terriglobia</taxon>
        <taxon>Terriglobales</taxon>
        <taxon>Acidobacteriaceae</taxon>
        <taxon>Granulicella</taxon>
    </lineage>
</organism>
<dbReference type="RefSeq" id="WP_014267867.1">
    <property type="nucleotide sequence ID" value="NC_016631.1"/>
</dbReference>
<keyword evidence="4" id="KW-1185">Reference proteome</keyword>
<keyword evidence="2" id="KW-0732">Signal</keyword>
<evidence type="ECO:0000256" key="1">
    <source>
        <dbReference type="SAM" id="MobiDB-lite"/>
    </source>
</evidence>
<name>G8NXK1_GRAMM</name>
<dbReference type="AlphaFoldDB" id="G8NXK1"/>
<reference evidence="3 4" key="1">
    <citation type="submission" date="2011-11" db="EMBL/GenBank/DDBJ databases">
        <title>Complete sequence of Granulicella mallensis MP5ACTX8.</title>
        <authorList>
            <consortium name="US DOE Joint Genome Institute"/>
            <person name="Lucas S."/>
            <person name="Copeland A."/>
            <person name="Lapidus A."/>
            <person name="Cheng J.-F."/>
            <person name="Goodwin L."/>
            <person name="Pitluck S."/>
            <person name="Peters L."/>
            <person name="Lu M."/>
            <person name="Detter J.C."/>
            <person name="Han C."/>
            <person name="Tapia R."/>
            <person name="Land M."/>
            <person name="Hauser L."/>
            <person name="Kyrpides N."/>
            <person name="Ivanova N."/>
            <person name="Mikhailova N."/>
            <person name="Pagani I."/>
            <person name="Rawat S."/>
            <person name="Mannisto M."/>
            <person name="Haggblom M."/>
            <person name="Woyke T."/>
        </authorList>
    </citation>
    <scope>NUCLEOTIDE SEQUENCE [LARGE SCALE GENOMIC DNA]</scope>
    <source>
        <strain evidence="4">ATCC BAA-1857 / DSM 23137 / MP5ACTX8</strain>
    </source>
</reference>
<dbReference type="SUPFAM" id="SSF49265">
    <property type="entry name" value="Fibronectin type III"/>
    <property type="match status" value="1"/>
</dbReference>
<dbReference type="Proteomes" id="UP000007113">
    <property type="component" value="Chromosome"/>
</dbReference>
<sequence length="443" mass="46804">MVLNRRCPVLVLPLLALAGLGMVGCANPGPPRPPSLKLPAFVKDLAATRRGDVVELRFTVPQRTTDGLPLRLTTVTAKFCRAVDTGSCVPVAELPEQNFAVTAKRQPGQTNGTQAGVNQPAKEQADQPNIAVAHDTLPATLTAGAARVLTYRVELYNDTNHTGGFSEPAYAAGGATPSPVEELHAQGSRLGVVLSWKPSARPATDDGIVVLRREDLAPKPKAPVAHKAKVAAPAASSSEKKPVTTHGSSTEPKPAKTKSDAESDIVWLTTAPQPDPLAGDSEASAPAQPVRDGITLDDTAIADEPYRYTAERRRSVQVGGRTMEMQSEVSAPVEFTLQDVYPPPAPTDLNAASFANPQLTVDLIWQPVDTPHLAGYNVYRETLDRNGSATGAKTRLNQVPVPAPGFHDVTAVAGQRYRYSVTAVDAKGNESEPAVTVLGPEGQ</sequence>
<dbReference type="KEGG" id="gma:AciX8_4727"/>
<feature type="signal peptide" evidence="2">
    <location>
        <begin position="1"/>
        <end position="18"/>
    </location>
</feature>
<evidence type="ECO:0000313" key="4">
    <source>
        <dbReference type="Proteomes" id="UP000007113"/>
    </source>
</evidence>
<dbReference type="STRING" id="682795.AciX8_4727"/>
<evidence type="ECO:0000313" key="3">
    <source>
        <dbReference type="EMBL" id="AEU38996.1"/>
    </source>
</evidence>
<dbReference type="HOGENOM" id="CLU_709331_0_0_0"/>
<dbReference type="PROSITE" id="PS51257">
    <property type="entry name" value="PROKAR_LIPOPROTEIN"/>
    <property type="match status" value="1"/>
</dbReference>
<dbReference type="InterPro" id="IPR013783">
    <property type="entry name" value="Ig-like_fold"/>
</dbReference>
<feature type="chain" id="PRO_5003513055" evidence="2">
    <location>
        <begin position="19"/>
        <end position="443"/>
    </location>
</feature>
<dbReference type="Gene3D" id="2.60.40.10">
    <property type="entry name" value="Immunoglobulins"/>
    <property type="match status" value="1"/>
</dbReference>
<dbReference type="EMBL" id="CP003130">
    <property type="protein sequence ID" value="AEU38996.1"/>
    <property type="molecule type" value="Genomic_DNA"/>
</dbReference>
<dbReference type="InterPro" id="IPR036116">
    <property type="entry name" value="FN3_sf"/>
</dbReference>
<dbReference type="eggNOG" id="COG4733">
    <property type="taxonomic scope" value="Bacteria"/>
</dbReference>
<protein>
    <submittedName>
        <fullName evidence="3">Fibronectin type III domain protein</fullName>
    </submittedName>
</protein>
<gene>
    <name evidence="3" type="ordered locus">AciX8_4727</name>
</gene>
<dbReference type="OrthoDB" id="116812at2"/>
<proteinExistence type="predicted"/>
<accession>G8NXK1</accession>